<protein>
    <submittedName>
        <fullName evidence="1">Uncharacterized protein</fullName>
    </submittedName>
</protein>
<reference evidence="1" key="1">
    <citation type="submission" date="2014-09" db="EMBL/GenBank/DDBJ databases">
        <authorList>
            <person name="Magalhaes I.L.F."/>
            <person name="Oliveira U."/>
            <person name="Santos F.R."/>
            <person name="Vidigal T.H.D.A."/>
            <person name="Brescovit A.D."/>
            <person name="Santos A.J."/>
        </authorList>
    </citation>
    <scope>NUCLEOTIDE SEQUENCE</scope>
    <source>
        <tissue evidence="1">Shoot tissue taken approximately 20 cm above the soil surface</tissue>
    </source>
</reference>
<proteinExistence type="predicted"/>
<name>A0A0A9FM33_ARUDO</name>
<organism evidence="1">
    <name type="scientific">Arundo donax</name>
    <name type="common">Giant reed</name>
    <name type="synonym">Donax arundinaceus</name>
    <dbReference type="NCBI Taxonomy" id="35708"/>
    <lineage>
        <taxon>Eukaryota</taxon>
        <taxon>Viridiplantae</taxon>
        <taxon>Streptophyta</taxon>
        <taxon>Embryophyta</taxon>
        <taxon>Tracheophyta</taxon>
        <taxon>Spermatophyta</taxon>
        <taxon>Magnoliopsida</taxon>
        <taxon>Liliopsida</taxon>
        <taxon>Poales</taxon>
        <taxon>Poaceae</taxon>
        <taxon>PACMAD clade</taxon>
        <taxon>Arundinoideae</taxon>
        <taxon>Arundineae</taxon>
        <taxon>Arundo</taxon>
    </lineage>
</organism>
<accession>A0A0A9FM33</accession>
<dbReference type="EMBL" id="GBRH01188548">
    <property type="protein sequence ID" value="JAE09348.1"/>
    <property type="molecule type" value="Transcribed_RNA"/>
</dbReference>
<evidence type="ECO:0000313" key="1">
    <source>
        <dbReference type="EMBL" id="JAE09348.1"/>
    </source>
</evidence>
<dbReference type="AlphaFoldDB" id="A0A0A9FM33"/>
<sequence>MVYIGVCSLLGSLTVCIYGSNIREKYMDQT</sequence>
<reference evidence="1" key="2">
    <citation type="journal article" date="2015" name="Data Brief">
        <title>Shoot transcriptome of the giant reed, Arundo donax.</title>
        <authorList>
            <person name="Barrero R.A."/>
            <person name="Guerrero F.D."/>
            <person name="Moolhuijzen P."/>
            <person name="Goolsby J.A."/>
            <person name="Tidwell J."/>
            <person name="Bellgard S.E."/>
            <person name="Bellgard M.I."/>
        </authorList>
    </citation>
    <scope>NUCLEOTIDE SEQUENCE</scope>
    <source>
        <tissue evidence="1">Shoot tissue taken approximately 20 cm above the soil surface</tissue>
    </source>
</reference>